<keyword evidence="2 7" id="KW-0121">Carboxypeptidase</keyword>
<name>A0A7S3UJE1_OXYMA</name>
<evidence type="ECO:0000256" key="4">
    <source>
        <dbReference type="ARBA" id="ARBA00022729"/>
    </source>
</evidence>
<dbReference type="InterPro" id="IPR001563">
    <property type="entry name" value="Peptidase_S10"/>
</dbReference>
<dbReference type="EMBL" id="HBIT01004011">
    <property type="protein sequence ID" value="CAE0615985.1"/>
    <property type="molecule type" value="Transcribed_RNA"/>
</dbReference>
<dbReference type="GO" id="GO:0006508">
    <property type="term" value="P:proteolysis"/>
    <property type="evidence" value="ECO:0007669"/>
    <property type="project" value="UniProtKB-KW"/>
</dbReference>
<organism evidence="8">
    <name type="scientific">Oxyrrhis marina</name>
    <name type="common">Dinoflagellate</name>
    <dbReference type="NCBI Taxonomy" id="2969"/>
    <lineage>
        <taxon>Eukaryota</taxon>
        <taxon>Sar</taxon>
        <taxon>Alveolata</taxon>
        <taxon>Dinophyceae</taxon>
        <taxon>Oxyrrhinales</taxon>
        <taxon>Oxyrrhinaceae</taxon>
        <taxon>Oxyrrhis</taxon>
    </lineage>
</organism>
<dbReference type="Gene3D" id="1.10.287.410">
    <property type="match status" value="1"/>
</dbReference>
<protein>
    <recommendedName>
        <fullName evidence="7">Carboxypeptidase</fullName>
        <ecNumber evidence="7">3.4.16.-</ecNumber>
    </recommendedName>
</protein>
<evidence type="ECO:0000256" key="6">
    <source>
        <dbReference type="ARBA" id="ARBA00023180"/>
    </source>
</evidence>
<proteinExistence type="inferred from homology"/>
<comment type="similarity">
    <text evidence="1 7">Belongs to the peptidase S10 family.</text>
</comment>
<dbReference type="SUPFAM" id="SSF53474">
    <property type="entry name" value="alpha/beta-Hydrolases"/>
    <property type="match status" value="1"/>
</dbReference>
<dbReference type="AlphaFoldDB" id="A0A7S3UJE1"/>
<sequence length="259" mass="28835">MTGLFLENGPCTINRNGTDTELNPYSWNTQANLLFVDQPAGAGFAMGPPVTNGSFEAADDLYLALQNFFEKHDQYRSNDFYITGESYAGHYIPAIAHKIWRENVRGVEPNIPLRGIAIGNGWMKAAVQVLHYPEMAFQSGTAPHVITRKEYLSMSRQMVSCSKMISSCLESNGDKCPKAENCSEGAFPPLEMRGIDVYDMRITCRSDDCSGLGGGNMQTYLNKKSVQSKLGVRKRFEECSNVGDFSRELVNKFERPSPK</sequence>
<dbReference type="Pfam" id="PF00450">
    <property type="entry name" value="Peptidase_S10"/>
    <property type="match status" value="1"/>
</dbReference>
<dbReference type="EC" id="3.4.16.-" evidence="7"/>
<reference evidence="8" key="1">
    <citation type="submission" date="2021-01" db="EMBL/GenBank/DDBJ databases">
        <authorList>
            <person name="Corre E."/>
            <person name="Pelletier E."/>
            <person name="Niang G."/>
            <person name="Scheremetjew M."/>
            <person name="Finn R."/>
            <person name="Kale V."/>
            <person name="Holt S."/>
            <person name="Cochrane G."/>
            <person name="Meng A."/>
            <person name="Brown T."/>
            <person name="Cohen L."/>
        </authorList>
    </citation>
    <scope>NUCLEOTIDE SEQUENCE</scope>
    <source>
        <strain evidence="8">CCMP1795</strain>
    </source>
</reference>
<gene>
    <name evidence="8" type="ORF">OMAR00292_LOCUS1861</name>
</gene>
<evidence type="ECO:0000256" key="1">
    <source>
        <dbReference type="ARBA" id="ARBA00009431"/>
    </source>
</evidence>
<dbReference type="InterPro" id="IPR018202">
    <property type="entry name" value="Ser_caboxypep_ser_AS"/>
</dbReference>
<evidence type="ECO:0000256" key="7">
    <source>
        <dbReference type="RuleBase" id="RU361156"/>
    </source>
</evidence>
<keyword evidence="6" id="KW-0325">Glycoprotein</keyword>
<dbReference type="PROSITE" id="PS00131">
    <property type="entry name" value="CARBOXYPEPT_SER_SER"/>
    <property type="match status" value="1"/>
</dbReference>
<evidence type="ECO:0000256" key="5">
    <source>
        <dbReference type="ARBA" id="ARBA00022801"/>
    </source>
</evidence>
<keyword evidence="4" id="KW-0732">Signal</keyword>
<dbReference type="Gene3D" id="3.40.50.1820">
    <property type="entry name" value="alpha/beta hydrolase"/>
    <property type="match status" value="1"/>
</dbReference>
<evidence type="ECO:0000256" key="2">
    <source>
        <dbReference type="ARBA" id="ARBA00022645"/>
    </source>
</evidence>
<dbReference type="GO" id="GO:0004185">
    <property type="term" value="F:serine-type carboxypeptidase activity"/>
    <property type="evidence" value="ECO:0007669"/>
    <property type="project" value="UniProtKB-UniRule"/>
</dbReference>
<dbReference type="PRINTS" id="PR00724">
    <property type="entry name" value="CRBOXYPTASEC"/>
</dbReference>
<dbReference type="InterPro" id="IPR029058">
    <property type="entry name" value="AB_hydrolase_fold"/>
</dbReference>
<evidence type="ECO:0000313" key="8">
    <source>
        <dbReference type="EMBL" id="CAE0615985.1"/>
    </source>
</evidence>
<keyword evidence="3 7" id="KW-0645">Protease</keyword>
<evidence type="ECO:0000256" key="3">
    <source>
        <dbReference type="ARBA" id="ARBA00022670"/>
    </source>
</evidence>
<dbReference type="PANTHER" id="PTHR11802:SF113">
    <property type="entry name" value="SERINE CARBOXYPEPTIDASE CTSA-4.1"/>
    <property type="match status" value="1"/>
</dbReference>
<dbReference type="PANTHER" id="PTHR11802">
    <property type="entry name" value="SERINE PROTEASE FAMILY S10 SERINE CARBOXYPEPTIDASE"/>
    <property type="match status" value="1"/>
</dbReference>
<accession>A0A7S3UJE1</accession>
<keyword evidence="5 7" id="KW-0378">Hydrolase</keyword>